<dbReference type="Gene3D" id="3.60.40.10">
    <property type="entry name" value="PPM-type phosphatase domain"/>
    <property type="match status" value="1"/>
</dbReference>
<evidence type="ECO:0000313" key="3">
    <source>
        <dbReference type="EMBL" id="UWP58103.1"/>
    </source>
</evidence>
<dbReference type="Proteomes" id="UP001060164">
    <property type="component" value="Chromosome"/>
</dbReference>
<dbReference type="Pfam" id="PF19732">
    <property type="entry name" value="SpoIIE_N"/>
    <property type="match status" value="1"/>
</dbReference>
<evidence type="ECO:0000313" key="4">
    <source>
        <dbReference type="Proteomes" id="UP001060164"/>
    </source>
</evidence>
<dbReference type="Pfam" id="PF07228">
    <property type="entry name" value="SpoIIE"/>
    <property type="match status" value="1"/>
</dbReference>
<gene>
    <name evidence="3" type="ORF">NQ502_11945</name>
</gene>
<sequence length="492" mass="56177">MQDLIIAMLAISAILILRDMAKIVFWGRKKEDPVYDCHPQKERMEQYAQSLQKLADTFYQMPCRRERLSNSEIEGIFAKMQDKLCSRCPKKEICWRQQSIMTCQKVCDMLCLIEEGNAEKILRAQGDWYADCLNAGKFVEYLQDEFQNARQNLIWNNRQIENRVAVAEQLNEVAHTIQKVAADLYDIAAVSGDMEQRVKKIMQKRHVLVKQIWMMEKPDEKMKLFLTMRVRGGQCIAVSEVASILSEMYDRRLVPARDSRAIVNSDVRTVLFVEDTNYKVLYGVAKVTKENETVSGDNYVCTQGEEQFVMCLSDGMGSGLEACQESEAVVEILEQFLTTGFSRETAARMLNSALVLQRRDGMYSTVDICALNLYTGVCEFLKAGAATTFIKRDQWVEAISSTTLAAGLLQQMDFETTTKKMYDGDYLIMVTDGVLDALPKEREEETMKEIILQVHSTQPREVGRNIMEKVMGYCGYRAGDDMTVLVAGVWRK</sequence>
<evidence type="ECO:0000259" key="2">
    <source>
        <dbReference type="SMART" id="SM00331"/>
    </source>
</evidence>
<dbReference type="PANTHER" id="PTHR43156">
    <property type="entry name" value="STAGE II SPORULATION PROTEIN E-RELATED"/>
    <property type="match status" value="1"/>
</dbReference>
<dbReference type="PANTHER" id="PTHR43156:SF2">
    <property type="entry name" value="STAGE II SPORULATION PROTEIN E"/>
    <property type="match status" value="1"/>
</dbReference>
<dbReference type="InterPro" id="IPR036457">
    <property type="entry name" value="PPM-type-like_dom_sf"/>
</dbReference>
<proteinExistence type="predicted"/>
<feature type="domain" description="PPM-type phosphatase" evidence="2">
    <location>
        <begin position="279"/>
        <end position="489"/>
    </location>
</feature>
<accession>A0ABY5VDQ3</accession>
<dbReference type="SUPFAM" id="SSF81606">
    <property type="entry name" value="PP2C-like"/>
    <property type="match status" value="1"/>
</dbReference>
<dbReference type="RefSeq" id="WP_028528503.1">
    <property type="nucleotide sequence ID" value="NZ_CABLBR010000012.1"/>
</dbReference>
<evidence type="ECO:0000256" key="1">
    <source>
        <dbReference type="ARBA" id="ARBA00022801"/>
    </source>
</evidence>
<keyword evidence="1" id="KW-0378">Hydrolase</keyword>
<dbReference type="InterPro" id="IPR001932">
    <property type="entry name" value="PPM-type_phosphatase-like_dom"/>
</dbReference>
<dbReference type="InterPro" id="IPR045768">
    <property type="entry name" value="SpoIIE_N"/>
</dbReference>
<keyword evidence="4" id="KW-1185">Reference proteome</keyword>
<dbReference type="SMART" id="SM00331">
    <property type="entry name" value="PP2C_SIG"/>
    <property type="match status" value="1"/>
</dbReference>
<dbReference type="EMBL" id="CP102290">
    <property type="protein sequence ID" value="UWP58103.1"/>
    <property type="molecule type" value="Genomic_DNA"/>
</dbReference>
<reference evidence="3" key="1">
    <citation type="journal article" date="2022" name="Cell">
        <title>Design, construction, and in vivo augmentation of a complex gut microbiome.</title>
        <authorList>
            <person name="Cheng A.G."/>
            <person name="Ho P.Y."/>
            <person name="Aranda-Diaz A."/>
            <person name="Jain S."/>
            <person name="Yu F.B."/>
            <person name="Meng X."/>
            <person name="Wang M."/>
            <person name="Iakiviak M."/>
            <person name="Nagashima K."/>
            <person name="Zhao A."/>
            <person name="Murugkar P."/>
            <person name="Patil A."/>
            <person name="Atabakhsh K."/>
            <person name="Weakley A."/>
            <person name="Yan J."/>
            <person name="Brumbaugh A.R."/>
            <person name="Higginbottom S."/>
            <person name="Dimas A."/>
            <person name="Shiver A.L."/>
            <person name="Deutschbauer A."/>
            <person name="Neff N."/>
            <person name="Sonnenburg J.L."/>
            <person name="Huang K.C."/>
            <person name="Fischbach M.A."/>
        </authorList>
    </citation>
    <scope>NUCLEOTIDE SEQUENCE</scope>
    <source>
        <strain evidence="3">DSM 19829</strain>
    </source>
</reference>
<organism evidence="3 4">
    <name type="scientific">Ruminococcus gauvreauii</name>
    <dbReference type="NCBI Taxonomy" id="438033"/>
    <lineage>
        <taxon>Bacteria</taxon>
        <taxon>Bacillati</taxon>
        <taxon>Bacillota</taxon>
        <taxon>Clostridia</taxon>
        <taxon>Eubacteriales</taxon>
        <taxon>Oscillospiraceae</taxon>
        <taxon>Ruminococcus</taxon>
    </lineage>
</organism>
<protein>
    <submittedName>
        <fullName evidence="3">SpoIIE family protein phosphatase</fullName>
    </submittedName>
</protein>
<name>A0ABY5VDQ3_9FIRM</name>
<dbReference type="InterPro" id="IPR052016">
    <property type="entry name" value="Bact_Sigma-Reg"/>
</dbReference>